<dbReference type="Proteomes" id="UP000190135">
    <property type="component" value="Unassembled WGS sequence"/>
</dbReference>
<evidence type="ECO:0000313" key="3">
    <source>
        <dbReference type="Proteomes" id="UP000190135"/>
    </source>
</evidence>
<sequence>MKDAAPRIFRDLEYARGSGGLDAAVSAAVATYAALRAPSERQAEDLNRLVMAAWEKLSSDTRRATAAALSRSPLVPRALVKAFLAAPIEVAAPFLVASPTLKADDLAALAARGETGIDRLLRQRQALRSAEASPSPQPAPPAKPTQQGDPEVAPRAENETTPQDFARPKLQAPPLAPELVPEAPPVAVPPPTTGAAQARRTLERLVMRGLPGVRGRTEPFSAGMMIELAMDGHFETCYRRLGEALDADPSMMALVEEDEQGERLAVALKALGTTPAEAMSILVLLKPRIGRTAKTFAQMETFYRALSRDDCRRLVAGPAARRTGYQAQVEDAARPSHGAPRPAFGRRRIAPQQKPGTGTGRA</sequence>
<keyword evidence="3" id="KW-1185">Reference proteome</keyword>
<evidence type="ECO:0000256" key="1">
    <source>
        <dbReference type="SAM" id="MobiDB-lite"/>
    </source>
</evidence>
<dbReference type="RefSeq" id="WP_078706807.1">
    <property type="nucleotide sequence ID" value="NZ_FUXL01000002.1"/>
</dbReference>
<dbReference type="EMBL" id="FUXL01000002">
    <property type="protein sequence ID" value="SJZ65719.1"/>
    <property type="molecule type" value="Genomic_DNA"/>
</dbReference>
<evidence type="ECO:0008006" key="4">
    <source>
        <dbReference type="Google" id="ProtNLM"/>
    </source>
</evidence>
<feature type="region of interest" description="Disordered" evidence="1">
    <location>
        <begin position="126"/>
        <end position="195"/>
    </location>
</feature>
<name>A0A1T4MFB5_9HYPH</name>
<evidence type="ECO:0000313" key="2">
    <source>
        <dbReference type="EMBL" id="SJZ65719.1"/>
    </source>
</evidence>
<feature type="compositionally biased region" description="Pro residues" evidence="1">
    <location>
        <begin position="182"/>
        <end position="192"/>
    </location>
</feature>
<protein>
    <recommendedName>
        <fullName evidence="4">DUF2336 domain-containing protein</fullName>
    </recommendedName>
</protein>
<proteinExistence type="predicted"/>
<accession>A0A1T4MFB5</accession>
<dbReference type="AlphaFoldDB" id="A0A1T4MFB5"/>
<feature type="region of interest" description="Disordered" evidence="1">
    <location>
        <begin position="324"/>
        <end position="362"/>
    </location>
</feature>
<organism evidence="2 3">
    <name type="scientific">Consotaella salsifontis</name>
    <dbReference type="NCBI Taxonomy" id="1365950"/>
    <lineage>
        <taxon>Bacteria</taxon>
        <taxon>Pseudomonadati</taxon>
        <taxon>Pseudomonadota</taxon>
        <taxon>Alphaproteobacteria</taxon>
        <taxon>Hyphomicrobiales</taxon>
        <taxon>Aurantimonadaceae</taxon>
        <taxon>Consotaella</taxon>
    </lineage>
</organism>
<gene>
    <name evidence="2" type="ORF">SAMN05428963_102100</name>
</gene>
<dbReference type="OrthoDB" id="7907343at2"/>
<reference evidence="2 3" key="1">
    <citation type="submission" date="2017-02" db="EMBL/GenBank/DDBJ databases">
        <authorList>
            <person name="Peterson S.W."/>
        </authorList>
    </citation>
    <scope>NUCLEOTIDE SEQUENCE [LARGE SCALE GENOMIC DNA]</scope>
    <source>
        <strain evidence="2 3">USBA 369</strain>
    </source>
</reference>